<evidence type="ECO:0000259" key="6">
    <source>
        <dbReference type="PROSITE" id="PS50109"/>
    </source>
</evidence>
<dbReference type="SUPFAM" id="SSF47384">
    <property type="entry name" value="Homodimeric domain of signal transducing histidine kinase"/>
    <property type="match status" value="1"/>
</dbReference>
<proteinExistence type="predicted"/>
<evidence type="ECO:0000259" key="7">
    <source>
        <dbReference type="PROSITE" id="PS50110"/>
    </source>
</evidence>
<keyword evidence="4" id="KW-0902">Two-component regulatory system</keyword>
<dbReference type="EC" id="2.7.13.3" evidence="2"/>
<accession>A0A5D0IV88</accession>
<dbReference type="GO" id="GO:0000155">
    <property type="term" value="F:phosphorelay sensor kinase activity"/>
    <property type="evidence" value="ECO:0007669"/>
    <property type="project" value="InterPro"/>
</dbReference>
<name>A0A5D0IV88_9FLAO</name>
<evidence type="ECO:0000256" key="1">
    <source>
        <dbReference type="ARBA" id="ARBA00000085"/>
    </source>
</evidence>
<dbReference type="InterPro" id="IPR004358">
    <property type="entry name" value="Sig_transdc_His_kin-like_C"/>
</dbReference>
<keyword evidence="9" id="KW-1185">Reference proteome</keyword>
<dbReference type="InterPro" id="IPR005467">
    <property type="entry name" value="His_kinase_dom"/>
</dbReference>
<comment type="caution">
    <text evidence="8">The sequence shown here is derived from an EMBL/GenBank/DDBJ whole genome shotgun (WGS) entry which is preliminary data.</text>
</comment>
<dbReference type="Gene3D" id="3.40.50.2300">
    <property type="match status" value="1"/>
</dbReference>
<dbReference type="EMBL" id="VSDQ01000332">
    <property type="protein sequence ID" value="TYA86750.1"/>
    <property type="molecule type" value="Genomic_DNA"/>
</dbReference>
<dbReference type="InterPro" id="IPR036097">
    <property type="entry name" value="HisK_dim/P_sf"/>
</dbReference>
<protein>
    <recommendedName>
        <fullName evidence="2">histidine kinase</fullName>
        <ecNumber evidence="2">2.7.13.3</ecNumber>
    </recommendedName>
</protein>
<dbReference type="Pfam" id="PF00512">
    <property type="entry name" value="HisKA"/>
    <property type="match status" value="1"/>
</dbReference>
<feature type="modified residue" description="4-aspartylphosphate" evidence="5">
    <location>
        <position position="435"/>
    </location>
</feature>
<dbReference type="SMART" id="SM00448">
    <property type="entry name" value="REC"/>
    <property type="match status" value="1"/>
</dbReference>
<dbReference type="Pfam" id="PF02518">
    <property type="entry name" value="HATPase_c"/>
    <property type="match status" value="1"/>
</dbReference>
<dbReference type="InterPro" id="IPR001789">
    <property type="entry name" value="Sig_transdc_resp-reg_receiver"/>
</dbReference>
<feature type="domain" description="Response regulatory" evidence="7">
    <location>
        <begin position="385"/>
        <end position="504"/>
    </location>
</feature>
<dbReference type="PROSITE" id="PS50110">
    <property type="entry name" value="RESPONSE_REGULATORY"/>
    <property type="match status" value="1"/>
</dbReference>
<evidence type="ECO:0000256" key="4">
    <source>
        <dbReference type="ARBA" id="ARBA00023012"/>
    </source>
</evidence>
<feature type="domain" description="Histidine kinase" evidence="6">
    <location>
        <begin position="141"/>
        <end position="360"/>
    </location>
</feature>
<dbReference type="PROSITE" id="PS50109">
    <property type="entry name" value="HIS_KIN"/>
    <property type="match status" value="1"/>
</dbReference>
<dbReference type="SUPFAM" id="SSF52172">
    <property type="entry name" value="CheY-like"/>
    <property type="match status" value="1"/>
</dbReference>
<dbReference type="Proteomes" id="UP000323930">
    <property type="component" value="Unassembled WGS sequence"/>
</dbReference>
<evidence type="ECO:0000256" key="2">
    <source>
        <dbReference type="ARBA" id="ARBA00012438"/>
    </source>
</evidence>
<dbReference type="SUPFAM" id="SSF55874">
    <property type="entry name" value="ATPase domain of HSP90 chaperone/DNA topoisomerase II/histidine kinase"/>
    <property type="match status" value="1"/>
</dbReference>
<evidence type="ECO:0000313" key="8">
    <source>
        <dbReference type="EMBL" id="TYA86750.1"/>
    </source>
</evidence>
<gene>
    <name evidence="8" type="ORF">FUA24_04260</name>
</gene>
<dbReference type="Gene3D" id="1.10.287.130">
    <property type="match status" value="1"/>
</dbReference>
<dbReference type="InterPro" id="IPR003661">
    <property type="entry name" value="HisK_dim/P_dom"/>
</dbReference>
<dbReference type="CDD" id="cd00082">
    <property type="entry name" value="HisKA"/>
    <property type="match status" value="1"/>
</dbReference>
<dbReference type="PRINTS" id="PR00344">
    <property type="entry name" value="BCTRLSENSOR"/>
</dbReference>
<reference evidence="8 9" key="1">
    <citation type="submission" date="2019-08" db="EMBL/GenBank/DDBJ databases">
        <title>Seonamhaeicola sediminis sp. nov., isolated from marine sediment.</title>
        <authorList>
            <person name="Cao W.R."/>
        </authorList>
    </citation>
    <scope>NUCLEOTIDE SEQUENCE [LARGE SCALE GENOMIC DNA]</scope>
    <source>
        <strain evidence="8 9">B011</strain>
    </source>
</reference>
<dbReference type="FunFam" id="3.30.565.10:FF:000010">
    <property type="entry name" value="Sensor histidine kinase RcsC"/>
    <property type="match status" value="1"/>
</dbReference>
<dbReference type="OrthoDB" id="9811889at2"/>
<dbReference type="InterPro" id="IPR036890">
    <property type="entry name" value="HATPase_C_sf"/>
</dbReference>
<dbReference type="CDD" id="cd17546">
    <property type="entry name" value="REC_hyHK_CKI1_RcsC-like"/>
    <property type="match status" value="1"/>
</dbReference>
<dbReference type="InterPro" id="IPR011006">
    <property type="entry name" value="CheY-like_superfamily"/>
</dbReference>
<dbReference type="PANTHER" id="PTHR45339">
    <property type="entry name" value="HYBRID SIGNAL TRANSDUCTION HISTIDINE KINASE J"/>
    <property type="match status" value="1"/>
</dbReference>
<dbReference type="RefSeq" id="WP_148540175.1">
    <property type="nucleotide sequence ID" value="NZ_VSDQ01000332.1"/>
</dbReference>
<dbReference type="PANTHER" id="PTHR45339:SF1">
    <property type="entry name" value="HYBRID SIGNAL TRANSDUCTION HISTIDINE KINASE J"/>
    <property type="match status" value="1"/>
</dbReference>
<evidence type="ECO:0000256" key="3">
    <source>
        <dbReference type="ARBA" id="ARBA00022553"/>
    </source>
</evidence>
<evidence type="ECO:0000313" key="9">
    <source>
        <dbReference type="Proteomes" id="UP000323930"/>
    </source>
</evidence>
<evidence type="ECO:0000256" key="5">
    <source>
        <dbReference type="PROSITE-ProRule" id="PRU00169"/>
    </source>
</evidence>
<dbReference type="Gene3D" id="3.30.565.10">
    <property type="entry name" value="Histidine kinase-like ATPase, C-terminal domain"/>
    <property type="match status" value="1"/>
</dbReference>
<dbReference type="SMART" id="SM00388">
    <property type="entry name" value="HisKA"/>
    <property type="match status" value="1"/>
</dbReference>
<keyword evidence="3 5" id="KW-0597">Phosphoprotein</keyword>
<comment type="catalytic activity">
    <reaction evidence="1">
        <text>ATP + protein L-histidine = ADP + protein N-phospho-L-histidine.</text>
        <dbReference type="EC" id="2.7.13.3"/>
    </reaction>
</comment>
<dbReference type="SMART" id="SM00387">
    <property type="entry name" value="HATPase_c"/>
    <property type="match status" value="1"/>
</dbReference>
<organism evidence="8 9">
    <name type="scientific">Seonamhaeicola marinus</name>
    <dbReference type="NCBI Taxonomy" id="1912246"/>
    <lineage>
        <taxon>Bacteria</taxon>
        <taxon>Pseudomonadati</taxon>
        <taxon>Bacteroidota</taxon>
        <taxon>Flavobacteriia</taxon>
        <taxon>Flavobacteriales</taxon>
        <taxon>Flavobacteriaceae</taxon>
    </lineage>
</organism>
<dbReference type="Pfam" id="PF00072">
    <property type="entry name" value="Response_reg"/>
    <property type="match status" value="1"/>
</dbReference>
<sequence length="505" mass="57833">MHLTDLKQKYKVLRIQFITTDVNGIIKESDNKLFVAKQGFNLGEIHPFFKSIIALFSAETLLDFTCVHLELNSKTFTCDIEVKVINDNLFLVIITDFSKHYESFQSLVQSRNETSILSESLILKNKLLREQEAFKNKFISNFSHEVKSPIASIISFTNLLKDTNLKEEQEDYLNLIINSSIHLKSIINDILDLSKIEKGKLEIKNSEFNFRSLIDKISAHYSHKCKNKALEFITNIDESIPVIIESDETRIAQVIQNLLDNALKFTKEGSISLEIKQLYYRAQNASISVVVKDTGPGIKEEDYDAIFKRFDRLENTNTIEGIGLGLSIVKEIIDLMNGEIYVNSEPNKGSTFTVVIKVKTLPIKKEERQNISIKKFQPKGNRKPNILLVEDNATHQLSIFKTLAKTKKFFLDIVDNGFDAVKSVNNVHYDVILMDYKIHFLDGVETAKTIRRMDNKQKSKTPIVLITSQIINANLLQHKGELFNDILEKPFEEERLLNAILNSLK</sequence>
<dbReference type="AlphaFoldDB" id="A0A5D0IV88"/>
<dbReference type="InterPro" id="IPR003594">
    <property type="entry name" value="HATPase_dom"/>
</dbReference>